<evidence type="ECO:0000313" key="2">
    <source>
        <dbReference type="EMBL" id="EOY05481.1"/>
    </source>
</evidence>
<reference evidence="2 3" key="1">
    <citation type="journal article" date="2013" name="Genome Biol.">
        <title>The genome sequence of the most widely cultivated cacao type and its use to identify candidate genes regulating pod color.</title>
        <authorList>
            <person name="Motamayor J.C."/>
            <person name="Mockaitis K."/>
            <person name="Schmutz J."/>
            <person name="Haiminen N."/>
            <person name="Iii D.L."/>
            <person name="Cornejo O."/>
            <person name="Findley S.D."/>
            <person name="Zheng P."/>
            <person name="Utro F."/>
            <person name="Royaert S."/>
            <person name="Saski C."/>
            <person name="Jenkins J."/>
            <person name="Podicheti R."/>
            <person name="Zhao M."/>
            <person name="Scheffler B.E."/>
            <person name="Stack J.C."/>
            <person name="Feltus F.A."/>
            <person name="Mustiga G.M."/>
            <person name="Amores F."/>
            <person name="Phillips W."/>
            <person name="Marelli J.P."/>
            <person name="May G.D."/>
            <person name="Shapiro H."/>
            <person name="Ma J."/>
            <person name="Bustamante C.D."/>
            <person name="Schnell R.J."/>
            <person name="Main D."/>
            <person name="Gilbert D."/>
            <person name="Parida L."/>
            <person name="Kuhn D.N."/>
        </authorList>
    </citation>
    <scope>NUCLEOTIDE SEQUENCE [LARGE SCALE GENOMIC DNA]</scope>
    <source>
        <strain evidence="3">cv. Matina 1-6</strain>
    </source>
</reference>
<evidence type="ECO:0000256" key="1">
    <source>
        <dbReference type="SAM" id="MobiDB-lite"/>
    </source>
</evidence>
<organism evidence="2 3">
    <name type="scientific">Theobroma cacao</name>
    <name type="common">Cacao</name>
    <name type="synonym">Cocoa</name>
    <dbReference type="NCBI Taxonomy" id="3641"/>
    <lineage>
        <taxon>Eukaryota</taxon>
        <taxon>Viridiplantae</taxon>
        <taxon>Streptophyta</taxon>
        <taxon>Embryophyta</taxon>
        <taxon>Tracheophyta</taxon>
        <taxon>Spermatophyta</taxon>
        <taxon>Magnoliopsida</taxon>
        <taxon>eudicotyledons</taxon>
        <taxon>Gunneridae</taxon>
        <taxon>Pentapetalae</taxon>
        <taxon>rosids</taxon>
        <taxon>malvids</taxon>
        <taxon>Malvales</taxon>
        <taxon>Malvaceae</taxon>
        <taxon>Byttnerioideae</taxon>
        <taxon>Theobroma</taxon>
    </lineage>
</organism>
<dbReference type="InParanoid" id="A0A061EKU7"/>
<dbReference type="EMBL" id="CM001882">
    <property type="protein sequence ID" value="EOY05481.1"/>
    <property type="molecule type" value="Genomic_DNA"/>
</dbReference>
<name>A0A061EKU7_THECC</name>
<dbReference type="AlphaFoldDB" id="A0A061EKU7"/>
<dbReference type="Proteomes" id="UP000026915">
    <property type="component" value="Chromosome 4"/>
</dbReference>
<protein>
    <submittedName>
        <fullName evidence="2">Uncharacterized protein</fullName>
    </submittedName>
</protein>
<evidence type="ECO:0000313" key="3">
    <source>
        <dbReference type="Proteomes" id="UP000026915"/>
    </source>
</evidence>
<proteinExistence type="predicted"/>
<dbReference type="HOGENOM" id="CLU_2268708_0_0_1"/>
<sequence>MSHTFRPTVARGGPDFLSSPGSQAPALKRVNKSQFTFILLSPTNKTKASRSSLDHVWSLGIRSVNMNGKFVISSSMLGQDCLEKSPLYKNTFFEFSQLLGATL</sequence>
<keyword evidence="3" id="KW-1185">Reference proteome</keyword>
<accession>A0A061EKU7</accession>
<feature type="region of interest" description="Disordered" evidence="1">
    <location>
        <begin position="1"/>
        <end position="23"/>
    </location>
</feature>
<dbReference type="Gramene" id="EOY05481">
    <property type="protein sequence ID" value="EOY05481"/>
    <property type="gene ID" value="TCM_020472"/>
</dbReference>
<gene>
    <name evidence="2" type="ORF">TCM_020472</name>
</gene>